<dbReference type="InterPro" id="IPR027417">
    <property type="entry name" value="P-loop_NTPase"/>
</dbReference>
<comment type="caution">
    <text evidence="1">The sequence shown here is derived from an EMBL/GenBank/DDBJ whole genome shotgun (WGS) entry which is preliminary data.</text>
</comment>
<dbReference type="Gene3D" id="3.40.50.300">
    <property type="entry name" value="P-loop containing nucleotide triphosphate hydrolases"/>
    <property type="match status" value="1"/>
</dbReference>
<protein>
    <submittedName>
        <fullName evidence="1">Uncharacterized protein</fullName>
    </submittedName>
</protein>
<organism evidence="1 2">
    <name type="scientific">Ameiurus melas</name>
    <name type="common">Black bullhead</name>
    <name type="synonym">Silurus melas</name>
    <dbReference type="NCBI Taxonomy" id="219545"/>
    <lineage>
        <taxon>Eukaryota</taxon>
        <taxon>Metazoa</taxon>
        <taxon>Chordata</taxon>
        <taxon>Craniata</taxon>
        <taxon>Vertebrata</taxon>
        <taxon>Euteleostomi</taxon>
        <taxon>Actinopterygii</taxon>
        <taxon>Neopterygii</taxon>
        <taxon>Teleostei</taxon>
        <taxon>Ostariophysi</taxon>
        <taxon>Siluriformes</taxon>
        <taxon>Ictaluridae</taxon>
        <taxon>Ameiurus</taxon>
    </lineage>
</organism>
<keyword evidence="2" id="KW-1185">Reference proteome</keyword>
<accession>A0A7J6AQ20</accession>
<sequence length="104" mass="11817">MANFPKHVIAYAREKALELEEFQDISGADEDTGPEAKKRCLERNDGEKIIEDFLMKVKALPFQDMTDDAIKAELHKLKAEVVSHNNAFVNKIVSRTENVKTTLE</sequence>
<dbReference type="AlphaFoldDB" id="A0A7J6AQ20"/>
<evidence type="ECO:0000313" key="2">
    <source>
        <dbReference type="Proteomes" id="UP000593565"/>
    </source>
</evidence>
<reference evidence="1 2" key="1">
    <citation type="submission" date="2020-02" db="EMBL/GenBank/DDBJ databases">
        <title>A chromosome-scale genome assembly of the black bullhead catfish (Ameiurus melas).</title>
        <authorList>
            <person name="Wen M."/>
            <person name="Zham M."/>
            <person name="Cabau C."/>
            <person name="Klopp C."/>
            <person name="Donnadieu C."/>
            <person name="Roques C."/>
            <person name="Bouchez O."/>
            <person name="Lampietro C."/>
            <person name="Jouanno E."/>
            <person name="Herpin A."/>
            <person name="Louis A."/>
            <person name="Berthelot C."/>
            <person name="Parey E."/>
            <person name="Roest-Crollius H."/>
            <person name="Braasch I."/>
            <person name="Postlethwait J."/>
            <person name="Robinson-Rechavi M."/>
            <person name="Echchiki A."/>
            <person name="Begum T."/>
            <person name="Montfort J."/>
            <person name="Schartl M."/>
            <person name="Bobe J."/>
            <person name="Guiguen Y."/>
        </authorList>
    </citation>
    <scope>NUCLEOTIDE SEQUENCE [LARGE SCALE GENOMIC DNA]</scope>
    <source>
        <strain evidence="1">M_S1</strain>
        <tissue evidence="1">Blood</tissue>
    </source>
</reference>
<proteinExistence type="predicted"/>
<name>A0A7J6AQ20_AMEME</name>
<gene>
    <name evidence="1" type="ORF">AMELA_G00111500</name>
</gene>
<evidence type="ECO:0000313" key="1">
    <source>
        <dbReference type="EMBL" id="KAF4084914.1"/>
    </source>
</evidence>
<dbReference type="EMBL" id="JAAGNN010000009">
    <property type="protein sequence ID" value="KAF4084914.1"/>
    <property type="molecule type" value="Genomic_DNA"/>
</dbReference>
<dbReference type="Proteomes" id="UP000593565">
    <property type="component" value="Unassembled WGS sequence"/>
</dbReference>